<comment type="caution">
    <text evidence="1">The sequence shown here is derived from an EMBL/GenBank/DDBJ whole genome shotgun (WGS) entry which is preliminary data.</text>
</comment>
<dbReference type="RefSeq" id="WP_325933540.1">
    <property type="nucleotide sequence ID" value="NZ_JAMZOO010000001.1"/>
</dbReference>
<evidence type="ECO:0000313" key="1">
    <source>
        <dbReference type="EMBL" id="MEB6855792.1"/>
    </source>
</evidence>
<dbReference type="Proteomes" id="UP001332939">
    <property type="component" value="Unassembled WGS sequence"/>
</dbReference>
<organism evidence="1 2">
    <name type="scientific">Proteus cibi</name>
    <dbReference type="NCBI Taxonomy" id="2050966"/>
    <lineage>
        <taxon>Bacteria</taxon>
        <taxon>Pseudomonadati</taxon>
        <taxon>Pseudomonadota</taxon>
        <taxon>Gammaproteobacteria</taxon>
        <taxon>Enterobacterales</taxon>
        <taxon>Morganellaceae</taxon>
        <taxon>Proteus</taxon>
    </lineage>
</organism>
<reference evidence="1 2" key="1">
    <citation type="submission" date="2022-05" db="EMBL/GenBank/DDBJ databases">
        <title>Whole genome sequences of Escherichia coli of fish isolates collected from Assam, India.</title>
        <authorList>
            <person name="Sudha S."/>
            <person name="Muneeb K.H."/>
            <person name="Rakshit O."/>
            <person name="Mendem S.K."/>
            <person name="Raisen C."/>
            <person name="Holmes M.A."/>
            <person name="Shome B.R."/>
            <person name="Sivaraman G.K."/>
        </authorList>
    </citation>
    <scope>NUCLEOTIDE SEQUENCE [LARGE SCALE GENOMIC DNA]</scope>
    <source>
        <strain evidence="1 2">278</strain>
    </source>
</reference>
<gene>
    <name evidence="1" type="ORF">NA736_01915</name>
</gene>
<sequence length="167" mass="19184">MSITFQTTNKSGKVVGIDSNEKSKSIFSRLASSINSIKNNIANFFNATKSNVTIENPINLNQIQKELLGKYEEKKNTWQTYNKSSANKLKESIQASISKYPQEIEYKFFENHNNPQAEKINLNKNLWISTVMRTDEPQLENEGAVSRIQYESSPYFQSISNKNTFKK</sequence>
<name>A0ABU6E9Q2_9GAMM</name>
<dbReference type="EMBL" id="JAMZOO010000001">
    <property type="protein sequence ID" value="MEB6855792.1"/>
    <property type="molecule type" value="Genomic_DNA"/>
</dbReference>
<evidence type="ECO:0000313" key="2">
    <source>
        <dbReference type="Proteomes" id="UP001332939"/>
    </source>
</evidence>
<keyword evidence="2" id="KW-1185">Reference proteome</keyword>
<accession>A0ABU6E9Q2</accession>
<protein>
    <submittedName>
        <fullName evidence="1">Uncharacterized protein</fullName>
    </submittedName>
</protein>
<proteinExistence type="predicted"/>